<evidence type="ECO:0000259" key="2">
    <source>
        <dbReference type="Pfam" id="PF20009"/>
    </source>
</evidence>
<dbReference type="OrthoDB" id="3863020at2"/>
<gene>
    <name evidence="3" type="ORF">E1286_00685</name>
</gene>
<dbReference type="EMBL" id="SMKQ01000001">
    <property type="protein sequence ID" value="TDD57267.1"/>
    <property type="molecule type" value="Genomic_DNA"/>
</dbReference>
<sequence>MAVALGGVAVADTSSTDTSSTFTNSAKTASGLTPSGVKVTVSKTMIGQTRVASAEATAANAAAPADEYLIPANAKATAGFVDLYEGFTVKRGGWSDVATLTFTFSRPVRDPHLHVFGTGGSSGTSVRARDDYWPAVDLVSGAPAKPTFSKAAGFPGFHVTSASITPERVYTVSSTTCGIVYTCGTVKLNGTLTSFTIKLRARDVRYGTGGTTPQLWAAFKLSLAEDASDAPTSYGAASHAIGDSFLGRTATADHPDTVSLTPRGLTADTDADDAVTGSPARIGGHGGSYTLAIPVTPGSPSNVAGWIDFDRDGRFDPNERATVQVAARATTATLRWATPRPIGSGPTWMRLRLSAATTSTATGTATGWADSGEVEDHRISLDH</sequence>
<dbReference type="Proteomes" id="UP000295302">
    <property type="component" value="Unassembled WGS sequence"/>
</dbReference>
<dbReference type="Pfam" id="PF20009">
    <property type="entry name" value="GEVED"/>
    <property type="match status" value="1"/>
</dbReference>
<comment type="caution">
    <text evidence="3">The sequence shown here is derived from an EMBL/GenBank/DDBJ whole genome shotgun (WGS) entry which is preliminary data.</text>
</comment>
<evidence type="ECO:0000256" key="1">
    <source>
        <dbReference type="SAM" id="MobiDB-lite"/>
    </source>
</evidence>
<protein>
    <recommendedName>
        <fullName evidence="2">GEVED domain-containing protein</fullName>
    </recommendedName>
</protein>
<dbReference type="InterPro" id="IPR045474">
    <property type="entry name" value="GEVED"/>
</dbReference>
<dbReference type="RefSeq" id="WP_132608063.1">
    <property type="nucleotide sequence ID" value="NZ_SMKQ01000001.1"/>
</dbReference>
<feature type="region of interest" description="Disordered" evidence="1">
    <location>
        <begin position="13"/>
        <end position="34"/>
    </location>
</feature>
<reference evidence="3 4" key="1">
    <citation type="submission" date="2019-03" db="EMBL/GenBank/DDBJ databases">
        <title>Draft genome sequences of novel Actinobacteria.</title>
        <authorList>
            <person name="Sahin N."/>
            <person name="Ay H."/>
            <person name="Saygin H."/>
        </authorList>
    </citation>
    <scope>NUCLEOTIDE SEQUENCE [LARGE SCALE GENOMIC DNA]</scope>
    <source>
        <strain evidence="3 4">CH32</strain>
    </source>
</reference>
<feature type="compositionally biased region" description="Basic and acidic residues" evidence="1">
    <location>
        <begin position="374"/>
        <end position="383"/>
    </location>
</feature>
<feature type="domain" description="GEVED" evidence="2">
    <location>
        <begin position="302"/>
        <end position="379"/>
    </location>
</feature>
<organism evidence="3 4">
    <name type="scientific">Nonomuraea terrae</name>
    <dbReference type="NCBI Taxonomy" id="2530383"/>
    <lineage>
        <taxon>Bacteria</taxon>
        <taxon>Bacillati</taxon>
        <taxon>Actinomycetota</taxon>
        <taxon>Actinomycetes</taxon>
        <taxon>Streptosporangiales</taxon>
        <taxon>Streptosporangiaceae</taxon>
        <taxon>Nonomuraea</taxon>
    </lineage>
</organism>
<evidence type="ECO:0000313" key="3">
    <source>
        <dbReference type="EMBL" id="TDD57267.1"/>
    </source>
</evidence>
<evidence type="ECO:0000313" key="4">
    <source>
        <dbReference type="Proteomes" id="UP000295302"/>
    </source>
</evidence>
<keyword evidence="4" id="KW-1185">Reference proteome</keyword>
<feature type="region of interest" description="Disordered" evidence="1">
    <location>
        <begin position="253"/>
        <end position="272"/>
    </location>
</feature>
<feature type="compositionally biased region" description="Low complexity" evidence="1">
    <location>
        <begin position="13"/>
        <end position="25"/>
    </location>
</feature>
<accession>A0A4V2YP80</accession>
<dbReference type="AlphaFoldDB" id="A0A4V2YP80"/>
<proteinExistence type="predicted"/>
<name>A0A4V2YP80_9ACTN</name>
<feature type="region of interest" description="Disordered" evidence="1">
    <location>
        <begin position="362"/>
        <end position="383"/>
    </location>
</feature>